<feature type="transmembrane region" description="Helical" evidence="7">
    <location>
        <begin position="78"/>
        <end position="100"/>
    </location>
</feature>
<evidence type="ECO:0008006" key="10">
    <source>
        <dbReference type="Google" id="ProtNLM"/>
    </source>
</evidence>
<keyword evidence="3" id="KW-1003">Cell membrane</keyword>
<organism evidence="8 9">
    <name type="scientific">Geothrix edaphica</name>
    <dbReference type="NCBI Taxonomy" id="2927976"/>
    <lineage>
        <taxon>Bacteria</taxon>
        <taxon>Pseudomonadati</taxon>
        <taxon>Acidobacteriota</taxon>
        <taxon>Holophagae</taxon>
        <taxon>Holophagales</taxon>
        <taxon>Holophagaceae</taxon>
        <taxon>Geothrix</taxon>
    </lineage>
</organism>
<feature type="transmembrane region" description="Helical" evidence="7">
    <location>
        <begin position="112"/>
        <end position="134"/>
    </location>
</feature>
<dbReference type="EMBL" id="BSDC01000001">
    <property type="protein sequence ID" value="GLH65675.1"/>
    <property type="molecule type" value="Genomic_DNA"/>
</dbReference>
<sequence length="458" mass="48411">MNRERRAILGGGLVALNHVIGAVVTVASALLLSRALGPNEFAIYAMCTSLSVIQRIVSRLGLSTYLLAQKEEPEEADYAVALGTMLGLSALVAGLTALSLKAIGHFSHVPNLFWPGIAMATLLPLHILSLPATVKLERQLNFKPVLLIELAVQILGQVTGICLAFAGWGVWGPITGAALRALLQSVAPWMVVGLVPKVRWEAARAWRMIKYGFGFVITTSLTQSRSLILLSIMGRVAGPVAVGYMGLTLRAVGLIEPFRAAASRVTLPALAPIAHLPSALRRGVTAAVETELFLNIPVTILAVFFFPTAVRLLLGPAWQPATTLFPWVAASSLLLSAHAASLSALHIRGFFLESIAAAIVGCFALAGALIVMGGLGGAEGCAAATVVAWPAAWLHEWFAANRLGTRWSRPGLAWALSGAAACLIWRLGPGVLVPAVAVGFATRRRIKERGLSLMRVFS</sequence>
<gene>
    <name evidence="8" type="ORF">GETHED_00390</name>
</gene>
<feature type="transmembrane region" description="Helical" evidence="7">
    <location>
        <begin position="7"/>
        <end position="29"/>
    </location>
</feature>
<evidence type="ECO:0000256" key="5">
    <source>
        <dbReference type="ARBA" id="ARBA00022989"/>
    </source>
</evidence>
<comment type="subcellular location">
    <subcellularLocation>
        <location evidence="1">Cell membrane</location>
        <topology evidence="1">Multi-pass membrane protein</topology>
    </subcellularLocation>
</comment>
<evidence type="ECO:0000256" key="1">
    <source>
        <dbReference type="ARBA" id="ARBA00004651"/>
    </source>
</evidence>
<feature type="transmembrane region" description="Helical" evidence="7">
    <location>
        <begin position="146"/>
        <end position="171"/>
    </location>
</feature>
<reference evidence="8" key="1">
    <citation type="journal article" date="2023" name="Antonie Van Leeuwenhoek">
        <title>Mesoterricola silvestris gen. nov., sp. nov., Mesoterricola sediminis sp. nov., Geothrix oryzae sp. nov., Geothrix edaphica sp. nov., Geothrix rubra sp. nov., and Geothrix limicola sp. nov., six novel members of Acidobacteriota isolated from soils.</title>
        <authorList>
            <person name="Itoh H."/>
            <person name="Sugisawa Y."/>
            <person name="Mise K."/>
            <person name="Xu Z."/>
            <person name="Kuniyasu M."/>
            <person name="Ushijima N."/>
            <person name="Kawano K."/>
            <person name="Kobayashi E."/>
            <person name="Shiratori Y."/>
            <person name="Masuda Y."/>
            <person name="Senoo K."/>
        </authorList>
    </citation>
    <scope>NUCLEOTIDE SEQUENCE</scope>
    <source>
        <strain evidence="8">Red802</strain>
    </source>
</reference>
<dbReference type="Proteomes" id="UP001165044">
    <property type="component" value="Unassembled WGS sequence"/>
</dbReference>
<evidence type="ECO:0000256" key="3">
    <source>
        <dbReference type="ARBA" id="ARBA00022475"/>
    </source>
</evidence>
<keyword evidence="9" id="KW-1185">Reference proteome</keyword>
<evidence type="ECO:0000256" key="4">
    <source>
        <dbReference type="ARBA" id="ARBA00022692"/>
    </source>
</evidence>
<evidence type="ECO:0000256" key="6">
    <source>
        <dbReference type="ARBA" id="ARBA00023136"/>
    </source>
</evidence>
<dbReference type="Pfam" id="PF13440">
    <property type="entry name" value="Polysacc_synt_3"/>
    <property type="match status" value="1"/>
</dbReference>
<keyword evidence="4 7" id="KW-0812">Transmembrane</keyword>
<dbReference type="RefSeq" id="WP_285605765.1">
    <property type="nucleotide sequence ID" value="NZ_BSDC01000001.1"/>
</dbReference>
<keyword evidence="5 7" id="KW-1133">Transmembrane helix</keyword>
<keyword evidence="6 7" id="KW-0472">Membrane</keyword>
<evidence type="ECO:0000313" key="8">
    <source>
        <dbReference type="EMBL" id="GLH65675.1"/>
    </source>
</evidence>
<comment type="similarity">
    <text evidence="2">Belongs to the polysaccharide synthase family.</text>
</comment>
<dbReference type="InterPro" id="IPR050833">
    <property type="entry name" value="Poly_Biosynth_Transport"/>
</dbReference>
<dbReference type="PANTHER" id="PTHR30250:SF10">
    <property type="entry name" value="LIPOPOLYSACCHARIDE BIOSYNTHESIS PROTEIN WZXC"/>
    <property type="match status" value="1"/>
</dbReference>
<dbReference type="PANTHER" id="PTHR30250">
    <property type="entry name" value="PST FAMILY PREDICTED COLANIC ACID TRANSPORTER"/>
    <property type="match status" value="1"/>
</dbReference>
<evidence type="ECO:0000256" key="7">
    <source>
        <dbReference type="SAM" id="Phobius"/>
    </source>
</evidence>
<evidence type="ECO:0000256" key="2">
    <source>
        <dbReference type="ARBA" id="ARBA00007430"/>
    </source>
</evidence>
<accession>A0ABQ5PUB5</accession>
<evidence type="ECO:0000313" key="9">
    <source>
        <dbReference type="Proteomes" id="UP001165044"/>
    </source>
</evidence>
<feature type="transmembrane region" description="Helical" evidence="7">
    <location>
        <begin position="412"/>
        <end position="441"/>
    </location>
</feature>
<feature type="transmembrane region" description="Helical" evidence="7">
    <location>
        <begin position="324"/>
        <end position="347"/>
    </location>
</feature>
<feature type="transmembrane region" description="Helical" evidence="7">
    <location>
        <begin position="359"/>
        <end position="392"/>
    </location>
</feature>
<proteinExistence type="inferred from homology"/>
<protein>
    <recommendedName>
        <fullName evidence="10">Polysaccharide biosynthesis protein</fullName>
    </recommendedName>
</protein>
<name>A0ABQ5PUB5_9BACT</name>
<feature type="transmembrane region" description="Helical" evidence="7">
    <location>
        <begin position="292"/>
        <end position="312"/>
    </location>
</feature>
<comment type="caution">
    <text evidence="8">The sequence shown here is derived from an EMBL/GenBank/DDBJ whole genome shotgun (WGS) entry which is preliminary data.</text>
</comment>